<dbReference type="InterPro" id="IPR011002">
    <property type="entry name" value="FliG_a-hlx"/>
</dbReference>
<feature type="domain" description="Flagellar motor switch protein FliG N-terminal" evidence="13">
    <location>
        <begin position="4"/>
        <end position="99"/>
    </location>
</feature>
<keyword evidence="15" id="KW-1185">Reference proteome</keyword>
<evidence type="ECO:0000256" key="7">
    <source>
        <dbReference type="ARBA" id="ARBA00022779"/>
    </source>
</evidence>
<reference evidence="14 15" key="1">
    <citation type="submission" date="2019-12" db="EMBL/GenBank/DDBJ databases">
        <title>Genomic-based taxomic classification of the family Erythrobacteraceae.</title>
        <authorList>
            <person name="Xu L."/>
        </authorList>
    </citation>
    <scope>NUCLEOTIDE SEQUENCE [LARGE SCALE GENOMIC DNA]</scope>
    <source>
        <strain evidence="14 15">S36</strain>
    </source>
</reference>
<keyword evidence="14" id="KW-0282">Flagellum</keyword>
<keyword evidence="5" id="KW-1003">Cell membrane</keyword>
<sequence>MPASGADHAAVLVMLLGEEEAAGLLGQLTQAELSILGERMCTIGDVSPDAITGAVTTFARSAAQGGITSHGRVDSVRRIMTSAVGQVKADNLMRRVAPEEPAKTSALDLAHWLEADVLIPLVEDEHPQAIAVLLVQLDPVKAAAVLAGLPDHLHAPVVHRVARLGPISPQALTILEESLTAKISRAHGAAPLKMGGVREAASIINNAARTVERRVMPAIGKIDKLLARELENEMFKFDHLFELDQQMMGQLLREVESELLIDALKGIEENEREYFFRAMSSRAADGLRDEIEARGRVKRTDVDAAQKQILITARRLAEDGTIVLGKGDDDYV</sequence>
<feature type="domain" description="Flagellar motor switch protein FliG middle" evidence="12">
    <location>
        <begin position="116"/>
        <end position="186"/>
    </location>
</feature>
<evidence type="ECO:0000259" key="12">
    <source>
        <dbReference type="Pfam" id="PF14841"/>
    </source>
</evidence>
<dbReference type="Proteomes" id="UP000469430">
    <property type="component" value="Unassembled WGS sequence"/>
</dbReference>
<dbReference type="Gene3D" id="1.10.220.30">
    <property type="match status" value="3"/>
</dbReference>
<dbReference type="PANTHER" id="PTHR30534:SF0">
    <property type="entry name" value="FLAGELLAR MOTOR SWITCH PROTEIN FLIG"/>
    <property type="match status" value="1"/>
</dbReference>
<feature type="domain" description="Flagellar motor switch protein FliG C-terminal" evidence="11">
    <location>
        <begin position="219"/>
        <end position="324"/>
    </location>
</feature>
<evidence type="ECO:0000256" key="2">
    <source>
        <dbReference type="ARBA" id="ARBA00004413"/>
    </source>
</evidence>
<evidence type="ECO:0000256" key="5">
    <source>
        <dbReference type="ARBA" id="ARBA00022475"/>
    </source>
</evidence>
<evidence type="ECO:0000259" key="11">
    <source>
        <dbReference type="Pfam" id="PF01706"/>
    </source>
</evidence>
<evidence type="ECO:0000256" key="4">
    <source>
        <dbReference type="ARBA" id="ARBA00021870"/>
    </source>
</evidence>
<dbReference type="OrthoDB" id="9780302at2"/>
<dbReference type="AlphaFoldDB" id="A0A6I4TTB7"/>
<gene>
    <name evidence="14" type="primary">fliG</name>
    <name evidence="14" type="ORF">GRI97_05600</name>
</gene>
<dbReference type="NCBIfam" id="TIGR00207">
    <property type="entry name" value="fliG"/>
    <property type="match status" value="1"/>
</dbReference>
<evidence type="ECO:0000256" key="8">
    <source>
        <dbReference type="ARBA" id="ARBA00023136"/>
    </source>
</evidence>
<dbReference type="InterPro" id="IPR032779">
    <property type="entry name" value="FliG_M"/>
</dbReference>
<dbReference type="Pfam" id="PF14842">
    <property type="entry name" value="FliG_N"/>
    <property type="match status" value="1"/>
</dbReference>
<dbReference type="InterPro" id="IPR023087">
    <property type="entry name" value="Flg_Motor_Flig_C"/>
</dbReference>
<dbReference type="PRINTS" id="PR00954">
    <property type="entry name" value="FLGMOTORFLIG"/>
</dbReference>
<dbReference type="InterPro" id="IPR028263">
    <property type="entry name" value="FliG_N"/>
</dbReference>
<comment type="caution">
    <text evidence="14">The sequence shown here is derived from an EMBL/GenBank/DDBJ whole genome shotgun (WGS) entry which is preliminary data.</text>
</comment>
<dbReference type="Pfam" id="PF01706">
    <property type="entry name" value="FliG_C"/>
    <property type="match status" value="1"/>
</dbReference>
<dbReference type="GO" id="GO:0003774">
    <property type="term" value="F:cytoskeletal motor activity"/>
    <property type="evidence" value="ECO:0007669"/>
    <property type="project" value="InterPro"/>
</dbReference>
<organism evidence="14 15">
    <name type="scientific">Croceibacterium xixiisoli</name>
    <dbReference type="NCBI Taxonomy" id="1476466"/>
    <lineage>
        <taxon>Bacteria</taxon>
        <taxon>Pseudomonadati</taxon>
        <taxon>Pseudomonadota</taxon>
        <taxon>Alphaproteobacteria</taxon>
        <taxon>Sphingomonadales</taxon>
        <taxon>Erythrobacteraceae</taxon>
        <taxon>Croceibacterium</taxon>
    </lineage>
</organism>
<dbReference type="GO" id="GO:0005886">
    <property type="term" value="C:plasma membrane"/>
    <property type="evidence" value="ECO:0007669"/>
    <property type="project" value="UniProtKB-SubCell"/>
</dbReference>
<accession>A0A6I4TTB7</accession>
<dbReference type="GO" id="GO:0071973">
    <property type="term" value="P:bacterial-type flagellum-dependent cell motility"/>
    <property type="evidence" value="ECO:0007669"/>
    <property type="project" value="InterPro"/>
</dbReference>
<evidence type="ECO:0000256" key="1">
    <source>
        <dbReference type="ARBA" id="ARBA00004117"/>
    </source>
</evidence>
<dbReference type="GO" id="GO:0009425">
    <property type="term" value="C:bacterial-type flagellum basal body"/>
    <property type="evidence" value="ECO:0007669"/>
    <property type="project" value="UniProtKB-SubCell"/>
</dbReference>
<comment type="function">
    <text evidence="10">FliG is one of three proteins (FliG, FliN, FliM) that forms the rotor-mounted switch complex (C ring), located at the base of the basal body. This complex interacts with the CheY and CheZ chemotaxis proteins, in addition to contacting components of the motor that determine the direction of flagellar rotation.</text>
</comment>
<dbReference type="Pfam" id="PF14841">
    <property type="entry name" value="FliG_M"/>
    <property type="match status" value="1"/>
</dbReference>
<evidence type="ECO:0000256" key="10">
    <source>
        <dbReference type="ARBA" id="ARBA00025598"/>
    </source>
</evidence>
<evidence type="ECO:0000259" key="13">
    <source>
        <dbReference type="Pfam" id="PF14842"/>
    </source>
</evidence>
<evidence type="ECO:0000256" key="9">
    <source>
        <dbReference type="ARBA" id="ARBA00023143"/>
    </source>
</evidence>
<dbReference type="SUPFAM" id="SSF48029">
    <property type="entry name" value="FliG"/>
    <property type="match status" value="2"/>
</dbReference>
<comment type="similarity">
    <text evidence="3">Belongs to the FliG family.</text>
</comment>
<comment type="subcellular location">
    <subcellularLocation>
        <location evidence="1">Bacterial flagellum basal body</location>
    </subcellularLocation>
    <subcellularLocation>
        <location evidence="2">Cell membrane</location>
        <topology evidence="2">Peripheral membrane protein</topology>
        <orientation evidence="2">Cytoplasmic side</orientation>
    </subcellularLocation>
</comment>
<evidence type="ECO:0000256" key="6">
    <source>
        <dbReference type="ARBA" id="ARBA00022500"/>
    </source>
</evidence>
<keyword evidence="6" id="KW-0145">Chemotaxis</keyword>
<dbReference type="GO" id="GO:0006935">
    <property type="term" value="P:chemotaxis"/>
    <property type="evidence" value="ECO:0007669"/>
    <property type="project" value="UniProtKB-KW"/>
</dbReference>
<protein>
    <recommendedName>
        <fullName evidence="4">Flagellar motor switch protein FliG</fullName>
    </recommendedName>
</protein>
<name>A0A6I4TTB7_9SPHN</name>
<keyword evidence="14" id="KW-0966">Cell projection</keyword>
<dbReference type="PANTHER" id="PTHR30534">
    <property type="entry name" value="FLAGELLAR MOTOR SWITCH PROTEIN FLIG"/>
    <property type="match status" value="1"/>
</dbReference>
<proteinExistence type="inferred from homology"/>
<evidence type="ECO:0000256" key="3">
    <source>
        <dbReference type="ARBA" id="ARBA00010299"/>
    </source>
</evidence>
<keyword evidence="8" id="KW-0472">Membrane</keyword>
<evidence type="ECO:0000313" key="14">
    <source>
        <dbReference type="EMBL" id="MXO98460.1"/>
    </source>
</evidence>
<keyword evidence="14" id="KW-0969">Cilium</keyword>
<evidence type="ECO:0000313" key="15">
    <source>
        <dbReference type="Proteomes" id="UP000469430"/>
    </source>
</evidence>
<dbReference type="InterPro" id="IPR000090">
    <property type="entry name" value="Flg_Motor_Flig"/>
</dbReference>
<keyword evidence="7" id="KW-0283">Flagellar rotation</keyword>
<dbReference type="EMBL" id="WTYJ01000001">
    <property type="protein sequence ID" value="MXO98460.1"/>
    <property type="molecule type" value="Genomic_DNA"/>
</dbReference>
<keyword evidence="9" id="KW-0975">Bacterial flagellum</keyword>